<organism evidence="2 3">
    <name type="scientific">Ralstonia pickettii</name>
    <name type="common">Burkholderia pickettii</name>
    <dbReference type="NCBI Taxonomy" id="329"/>
    <lineage>
        <taxon>Bacteria</taxon>
        <taxon>Pseudomonadati</taxon>
        <taxon>Pseudomonadota</taxon>
        <taxon>Betaproteobacteria</taxon>
        <taxon>Burkholderiales</taxon>
        <taxon>Burkholderiaceae</taxon>
        <taxon>Ralstonia</taxon>
    </lineage>
</organism>
<protein>
    <recommendedName>
        <fullName evidence="1">HTH cro/C1-type domain-containing protein</fullName>
    </recommendedName>
</protein>
<gene>
    <name evidence="2" type="ORF">GJQ57_20995</name>
</gene>
<reference evidence="2 3" key="1">
    <citation type="submission" date="2019-11" db="EMBL/GenBank/DDBJ databases">
        <title>Phenotypic characterization of an OXA-22 and OXA-60 co-producing Ralstonia pickettii clinical strain.</title>
        <authorList>
            <person name="He F."/>
        </authorList>
    </citation>
    <scope>NUCLEOTIDE SEQUENCE [LARGE SCALE GENOMIC DNA]</scope>
    <source>
        <strain evidence="2 3">PSLESD1</strain>
    </source>
</reference>
<dbReference type="PROSITE" id="PS50943">
    <property type="entry name" value="HTH_CROC1"/>
    <property type="match status" value="1"/>
</dbReference>
<evidence type="ECO:0000313" key="3">
    <source>
        <dbReference type="Proteomes" id="UP000441032"/>
    </source>
</evidence>
<dbReference type="RefSeq" id="WP_154208467.1">
    <property type="nucleotide sequence ID" value="NZ_WJYN01000010.1"/>
</dbReference>
<proteinExistence type="predicted"/>
<dbReference type="Proteomes" id="UP000441032">
    <property type="component" value="Unassembled WGS sequence"/>
</dbReference>
<name>A0A7X2HR42_RALPI</name>
<sequence length="108" mass="12049">MKTTLSYIDAIKLRHGIESDYAVAKLLGVTRGAVSSYRVGRSFFDDLTALRAAELLGLNPLEVIAAANAERAKSDDARRTWTGLWDKLAVNFDLRRRYFRVGRGFALA</sequence>
<dbReference type="EMBL" id="WJYN01000010">
    <property type="protein sequence ID" value="MRT01128.1"/>
    <property type="molecule type" value="Genomic_DNA"/>
</dbReference>
<dbReference type="InterPro" id="IPR001387">
    <property type="entry name" value="Cro/C1-type_HTH"/>
</dbReference>
<evidence type="ECO:0000259" key="1">
    <source>
        <dbReference type="PROSITE" id="PS50943"/>
    </source>
</evidence>
<accession>A0A7X2HR42</accession>
<comment type="caution">
    <text evidence="2">The sequence shown here is derived from an EMBL/GenBank/DDBJ whole genome shotgun (WGS) entry which is preliminary data.</text>
</comment>
<dbReference type="AlphaFoldDB" id="A0A7X2HR42"/>
<evidence type="ECO:0000313" key="2">
    <source>
        <dbReference type="EMBL" id="MRT01128.1"/>
    </source>
</evidence>
<feature type="domain" description="HTH cro/C1-type" evidence="1">
    <location>
        <begin position="22"/>
        <end position="63"/>
    </location>
</feature>